<gene>
    <name evidence="2" type="ORF">NMOB1V02_LOCUS8398</name>
</gene>
<evidence type="ECO:0000256" key="1">
    <source>
        <dbReference type="SAM" id="SignalP"/>
    </source>
</evidence>
<dbReference type="Gene3D" id="2.40.10.10">
    <property type="entry name" value="Trypsin-like serine proteases"/>
    <property type="match status" value="2"/>
</dbReference>
<dbReference type="EMBL" id="OA884405">
    <property type="protein sequence ID" value="CAD7280741.1"/>
    <property type="molecule type" value="Genomic_DNA"/>
</dbReference>
<keyword evidence="3" id="KW-1185">Reference proteome</keyword>
<proteinExistence type="predicted"/>
<feature type="chain" id="PRO_5036403065" description="Peptidase S1 domain-containing protein" evidence="1">
    <location>
        <begin position="23"/>
        <end position="398"/>
    </location>
</feature>
<dbReference type="InterPro" id="IPR043504">
    <property type="entry name" value="Peptidase_S1_PA_chymotrypsin"/>
</dbReference>
<dbReference type="AlphaFoldDB" id="A0A7R9BV02"/>
<dbReference type="OrthoDB" id="5565075at2759"/>
<keyword evidence="1" id="KW-0732">Signal</keyword>
<feature type="signal peptide" evidence="1">
    <location>
        <begin position="1"/>
        <end position="22"/>
    </location>
</feature>
<name>A0A7R9BV02_9CRUS</name>
<evidence type="ECO:0008006" key="4">
    <source>
        <dbReference type="Google" id="ProtNLM"/>
    </source>
</evidence>
<evidence type="ECO:0000313" key="3">
    <source>
        <dbReference type="Proteomes" id="UP000678499"/>
    </source>
</evidence>
<protein>
    <recommendedName>
        <fullName evidence="4">Peptidase S1 domain-containing protein</fullName>
    </recommendedName>
</protein>
<dbReference type="SUPFAM" id="SSF50494">
    <property type="entry name" value="Trypsin-like serine proteases"/>
    <property type="match status" value="1"/>
</dbReference>
<dbReference type="Proteomes" id="UP000678499">
    <property type="component" value="Unassembled WGS sequence"/>
</dbReference>
<evidence type="ECO:0000313" key="2">
    <source>
        <dbReference type="EMBL" id="CAD7280741.1"/>
    </source>
</evidence>
<accession>A0A7R9BV02</accession>
<sequence>MKGRVLVIFFSIHFLSTGICSASADGSDIYVRPVRDFSRLEGGTAETNVNNTGYIAVIELRMNDTSVKPLLGAIISKRNILTTANYLDQAVWASQGLSISTIEVTLKATSGSPTKITNLAMTNVIKHPKYVSPNAATSEDDFLQYQPAILTLSSDAVLGISDDLRAIPISCSPTDTKLGDTVTVLDWSKPSSTIELQKATYSRKACPSGNPSLTKEWSLCFQLPTASSYSVSDMGKIGSPIVLNYGNNADVSLIAVKAKTYAVSANESLTAASSMSYSEIYSFVCQYADLCINNASAVTTPATTAAPASATTLAANATTNANATGTANNNATTTVPANNNATTTTVATNGTTTTKSTVTITNCRQRHNHTGECENQDEKNKWFGFMQLINIGIRYVFG</sequence>
<reference evidence="2" key="1">
    <citation type="submission" date="2020-11" db="EMBL/GenBank/DDBJ databases">
        <authorList>
            <person name="Tran Van P."/>
        </authorList>
    </citation>
    <scope>NUCLEOTIDE SEQUENCE</scope>
</reference>
<dbReference type="InterPro" id="IPR009003">
    <property type="entry name" value="Peptidase_S1_PA"/>
</dbReference>
<organism evidence="2">
    <name type="scientific">Notodromas monacha</name>
    <dbReference type="NCBI Taxonomy" id="399045"/>
    <lineage>
        <taxon>Eukaryota</taxon>
        <taxon>Metazoa</taxon>
        <taxon>Ecdysozoa</taxon>
        <taxon>Arthropoda</taxon>
        <taxon>Crustacea</taxon>
        <taxon>Oligostraca</taxon>
        <taxon>Ostracoda</taxon>
        <taxon>Podocopa</taxon>
        <taxon>Podocopida</taxon>
        <taxon>Cypridocopina</taxon>
        <taxon>Cypridoidea</taxon>
        <taxon>Cyprididae</taxon>
        <taxon>Notodromas</taxon>
    </lineage>
</organism>
<dbReference type="EMBL" id="CAJPEX010002368">
    <property type="protein sequence ID" value="CAG0920893.1"/>
    <property type="molecule type" value="Genomic_DNA"/>
</dbReference>